<dbReference type="Gene3D" id="3.10.129.10">
    <property type="entry name" value="Hotdog Thioesterase"/>
    <property type="match status" value="1"/>
</dbReference>
<keyword evidence="3" id="KW-1185">Reference proteome</keyword>
<proteinExistence type="predicted"/>
<dbReference type="AlphaFoldDB" id="A0A315EBH8"/>
<gene>
    <name evidence="2" type="ORF">B9Z37_06585</name>
</gene>
<dbReference type="PANTHER" id="PTHR43664:SF1">
    <property type="entry name" value="BETA-METHYLMALYL-COA DEHYDRATASE"/>
    <property type="match status" value="1"/>
</dbReference>
<protein>
    <submittedName>
        <fullName evidence="2">Dehydratase</fullName>
    </submittedName>
</protein>
<dbReference type="RefSeq" id="WP_108312188.1">
    <property type="nucleotide sequence ID" value="NZ_NESN01000002.1"/>
</dbReference>
<comment type="caution">
    <text evidence="2">The sequence shown here is derived from an EMBL/GenBank/DDBJ whole genome shotgun (WGS) entry which is preliminary data.</text>
</comment>
<organism evidence="2 3">
    <name type="scientific">Limnohabitans parvus II-B4</name>
    <dbReference type="NCBI Taxonomy" id="1293052"/>
    <lineage>
        <taxon>Bacteria</taxon>
        <taxon>Pseudomonadati</taxon>
        <taxon>Pseudomonadota</taxon>
        <taxon>Betaproteobacteria</taxon>
        <taxon>Burkholderiales</taxon>
        <taxon>Comamonadaceae</taxon>
        <taxon>Limnohabitans</taxon>
    </lineage>
</organism>
<evidence type="ECO:0000313" key="3">
    <source>
        <dbReference type="Proteomes" id="UP000250790"/>
    </source>
</evidence>
<dbReference type="Proteomes" id="UP000250790">
    <property type="component" value="Unassembled WGS sequence"/>
</dbReference>
<dbReference type="InterPro" id="IPR029069">
    <property type="entry name" value="HotDog_dom_sf"/>
</dbReference>
<dbReference type="InterPro" id="IPR052342">
    <property type="entry name" value="MCH/BMMD"/>
</dbReference>
<feature type="domain" description="MaoC-like" evidence="1">
    <location>
        <begin position="15"/>
        <end position="115"/>
    </location>
</feature>
<dbReference type="CDD" id="cd03454">
    <property type="entry name" value="YdeM"/>
    <property type="match status" value="1"/>
</dbReference>
<evidence type="ECO:0000313" key="2">
    <source>
        <dbReference type="EMBL" id="PUE54218.1"/>
    </source>
</evidence>
<dbReference type="PANTHER" id="PTHR43664">
    <property type="entry name" value="MONOAMINE OXIDASE-RELATED"/>
    <property type="match status" value="1"/>
</dbReference>
<dbReference type="OrthoDB" id="5298629at2"/>
<sequence length="156" mass="17610">MPQIKYYWEDFAVGQVRDLGTISPTREEIIAFASQFDPQPFHLDDEAARASVFGALSASGWHTCSMAMRLMVTNFLCETSSLGSPGLEGLKWLKPVYPGDTLRLQSTMLETKPMGKRPDVGMTRNLWEMFNQHGDKVLHMEGWGMFRRRTPAAPTP</sequence>
<dbReference type="SUPFAM" id="SSF54637">
    <property type="entry name" value="Thioesterase/thiol ester dehydrase-isomerase"/>
    <property type="match status" value="1"/>
</dbReference>
<reference evidence="2 3" key="1">
    <citation type="submission" date="2017-04" db="EMBL/GenBank/DDBJ databases">
        <title>Unexpected and diverse lifestyles within the genus Limnohabitans.</title>
        <authorList>
            <person name="Kasalicky V."/>
            <person name="Mehrshad M."/>
            <person name="Andrei S.-A."/>
            <person name="Salcher M."/>
            <person name="Kratochvilova H."/>
            <person name="Simek K."/>
            <person name="Ghai R."/>
        </authorList>
    </citation>
    <scope>NUCLEOTIDE SEQUENCE [LARGE SCALE GENOMIC DNA]</scope>
    <source>
        <strain evidence="2 3">II-B4</strain>
    </source>
</reference>
<name>A0A315EBH8_9BURK</name>
<dbReference type="InterPro" id="IPR002539">
    <property type="entry name" value="MaoC-like_dom"/>
</dbReference>
<dbReference type="Pfam" id="PF01575">
    <property type="entry name" value="MaoC_dehydratas"/>
    <property type="match status" value="1"/>
</dbReference>
<dbReference type="EMBL" id="NESN01000002">
    <property type="protein sequence ID" value="PUE54218.1"/>
    <property type="molecule type" value="Genomic_DNA"/>
</dbReference>
<evidence type="ECO:0000259" key="1">
    <source>
        <dbReference type="Pfam" id="PF01575"/>
    </source>
</evidence>
<accession>A0A315EBH8</accession>